<protein>
    <submittedName>
        <fullName evidence="5">Site-specific integrase</fullName>
    </submittedName>
</protein>
<dbReference type="PANTHER" id="PTHR30349">
    <property type="entry name" value="PHAGE INTEGRASE-RELATED"/>
    <property type="match status" value="1"/>
</dbReference>
<dbReference type="RefSeq" id="WP_169456428.1">
    <property type="nucleotide sequence ID" value="NZ_CP051774.1"/>
</dbReference>
<reference evidence="5 6" key="1">
    <citation type="submission" date="2020-04" db="EMBL/GenBank/DDBJ databases">
        <title>Luteolibacter sp. G-1-1-1 isolated from soil.</title>
        <authorList>
            <person name="Dahal R.H."/>
        </authorList>
    </citation>
    <scope>NUCLEOTIDE SEQUENCE [LARGE SCALE GENOMIC DNA]</scope>
    <source>
        <strain evidence="5 6">G-1-1-1</strain>
    </source>
</reference>
<dbReference type="GO" id="GO:0015074">
    <property type="term" value="P:DNA integration"/>
    <property type="evidence" value="ECO:0007669"/>
    <property type="project" value="InterPro"/>
</dbReference>
<dbReference type="Gene3D" id="1.10.443.10">
    <property type="entry name" value="Intergrase catalytic core"/>
    <property type="match status" value="1"/>
</dbReference>
<dbReference type="CDD" id="cd00796">
    <property type="entry name" value="INT_Rci_Hp1_C"/>
    <property type="match status" value="1"/>
</dbReference>
<name>A0A858RMF0_9BACT</name>
<dbReference type="GO" id="GO:0003677">
    <property type="term" value="F:DNA binding"/>
    <property type="evidence" value="ECO:0007669"/>
    <property type="project" value="UniProtKB-KW"/>
</dbReference>
<dbReference type="EMBL" id="CP051774">
    <property type="protein sequence ID" value="QJE98002.1"/>
    <property type="molecule type" value="Genomic_DNA"/>
</dbReference>
<evidence type="ECO:0000256" key="3">
    <source>
        <dbReference type="ARBA" id="ARBA00023172"/>
    </source>
</evidence>
<comment type="similarity">
    <text evidence="1">Belongs to the 'phage' integrase family.</text>
</comment>
<proteinExistence type="inferred from homology"/>
<dbReference type="InterPro" id="IPR050090">
    <property type="entry name" value="Tyrosine_recombinase_XerCD"/>
</dbReference>
<dbReference type="SUPFAM" id="SSF56349">
    <property type="entry name" value="DNA breaking-rejoining enzymes"/>
    <property type="match status" value="1"/>
</dbReference>
<dbReference type="InterPro" id="IPR002104">
    <property type="entry name" value="Integrase_catalytic"/>
</dbReference>
<dbReference type="PANTHER" id="PTHR30349:SF41">
    <property type="entry name" value="INTEGRASE_RECOMBINASE PROTEIN MJ0367-RELATED"/>
    <property type="match status" value="1"/>
</dbReference>
<organism evidence="5 6">
    <name type="scientific">Luteolibacter luteus</name>
    <dbReference type="NCBI Taxonomy" id="2728835"/>
    <lineage>
        <taxon>Bacteria</taxon>
        <taxon>Pseudomonadati</taxon>
        <taxon>Verrucomicrobiota</taxon>
        <taxon>Verrucomicrobiia</taxon>
        <taxon>Verrucomicrobiales</taxon>
        <taxon>Verrucomicrobiaceae</taxon>
        <taxon>Luteolibacter</taxon>
    </lineage>
</organism>
<evidence type="ECO:0000256" key="1">
    <source>
        <dbReference type="ARBA" id="ARBA00008857"/>
    </source>
</evidence>
<keyword evidence="6" id="KW-1185">Reference proteome</keyword>
<dbReference type="InterPro" id="IPR013762">
    <property type="entry name" value="Integrase-like_cat_sf"/>
</dbReference>
<dbReference type="InterPro" id="IPR011010">
    <property type="entry name" value="DNA_brk_join_enz"/>
</dbReference>
<gene>
    <name evidence="5" type="ORF">HHL09_20150</name>
</gene>
<keyword evidence="3" id="KW-0233">DNA recombination</keyword>
<dbReference type="Pfam" id="PF00589">
    <property type="entry name" value="Phage_integrase"/>
    <property type="match status" value="1"/>
</dbReference>
<evidence type="ECO:0000313" key="5">
    <source>
        <dbReference type="EMBL" id="QJE98002.1"/>
    </source>
</evidence>
<evidence type="ECO:0000259" key="4">
    <source>
        <dbReference type="PROSITE" id="PS51898"/>
    </source>
</evidence>
<keyword evidence="2" id="KW-0238">DNA-binding</keyword>
<accession>A0A858RMF0</accession>
<evidence type="ECO:0000256" key="2">
    <source>
        <dbReference type="ARBA" id="ARBA00023125"/>
    </source>
</evidence>
<evidence type="ECO:0000313" key="6">
    <source>
        <dbReference type="Proteomes" id="UP000501812"/>
    </source>
</evidence>
<dbReference type="AlphaFoldDB" id="A0A858RMF0"/>
<sequence length="350" mass="38467">MKQKAQFAKSKVENLFRHRAGNYYAVTKVDGKVRRRCLETEDFNTAKGRLTAALNELRGTTNAKKAGTLAEAITDEALREDPGIKETTRHYYQQVGASLIATSDTLDGKPAAKSISKATLADLRSWMDAHAKLVSRTRYNGSLALLRRTYDRAIEAHMVTLNLADELDRLQPIESKRDLPTIDDFGRIVAEIIGQRKAHSKAAAAAVRLLASTGLRISEAQALKWGDITDSAIVIRTAKNDEFRRVPLTSTARDVLAELKQVKQHGGGDPVMPMKSPRLALEGACDRLGLSHLRIHDLRHIFATRCIEAGVDIPTIASWLGHKDGGALAAKTYGHVIEKHSEAQILKVAI</sequence>
<dbReference type="KEGG" id="luo:HHL09_20150"/>
<dbReference type="GO" id="GO:0006310">
    <property type="term" value="P:DNA recombination"/>
    <property type="evidence" value="ECO:0007669"/>
    <property type="project" value="UniProtKB-KW"/>
</dbReference>
<feature type="domain" description="Tyr recombinase" evidence="4">
    <location>
        <begin position="175"/>
        <end position="346"/>
    </location>
</feature>
<dbReference type="Proteomes" id="UP000501812">
    <property type="component" value="Chromosome"/>
</dbReference>
<dbReference type="PROSITE" id="PS51898">
    <property type="entry name" value="TYR_RECOMBINASE"/>
    <property type="match status" value="1"/>
</dbReference>